<feature type="domain" description="AB hydrolase-1" evidence="2">
    <location>
        <begin position="52"/>
        <end position="300"/>
    </location>
</feature>
<evidence type="ECO:0000313" key="3">
    <source>
        <dbReference type="EMBL" id="ROW15062.1"/>
    </source>
</evidence>
<sequence length="316" mass="33712">MSFEEIKFRTTDGTELHARVYPAAKPGPGPGVVICPGLKCVLSMMNLPACASALQKNDINVLLYEPRGIGSSGGSPRSDIDPPQCVADMSDALTHLMTLPTVDPTQAGLLGFSFGGTVALTAASVDPRCRFVVAAAPVTDLDFSSPAQRTRVLRKCAQDRESQVMGNAAFTLPLVNARGENAAGFGHGVNAEVYARLVKGGREIAPGHENRITLMSYYKLAMWTPWPLWKHLGTGVGGDASSGLRGALFIVPEDDTMSYPAMQRKYYEELDGGPGFYKSKLEVEGVGHEDLFTGQCLDRVVAGIVGFIQQVSSSSL</sequence>
<protein>
    <recommendedName>
        <fullName evidence="2">AB hydrolase-1 domain-containing protein</fullName>
    </recommendedName>
</protein>
<dbReference type="InterPro" id="IPR051411">
    <property type="entry name" value="Polyketide_trans_af380"/>
</dbReference>
<accession>A0A423XFW7</accession>
<dbReference type="PANTHER" id="PTHR47751:SF2">
    <property type="entry name" value="DLTD N-TERMINAL DOMAIN PROTEIN (AFU_ORTHOLOGUE AFUA_8G00380)-RELATED"/>
    <property type="match status" value="1"/>
</dbReference>
<dbReference type="InterPro" id="IPR000073">
    <property type="entry name" value="AB_hydrolase_1"/>
</dbReference>
<evidence type="ECO:0000256" key="1">
    <source>
        <dbReference type="ARBA" id="ARBA00029464"/>
    </source>
</evidence>
<dbReference type="AlphaFoldDB" id="A0A423XFW7"/>
<organism evidence="3 4">
    <name type="scientific">Cytospora leucostoma</name>
    <dbReference type="NCBI Taxonomy" id="1230097"/>
    <lineage>
        <taxon>Eukaryota</taxon>
        <taxon>Fungi</taxon>
        <taxon>Dikarya</taxon>
        <taxon>Ascomycota</taxon>
        <taxon>Pezizomycotina</taxon>
        <taxon>Sordariomycetes</taxon>
        <taxon>Sordariomycetidae</taxon>
        <taxon>Diaporthales</taxon>
        <taxon>Cytosporaceae</taxon>
        <taxon>Cytospora</taxon>
    </lineage>
</organism>
<comment type="caution">
    <text evidence="3">The sequence shown here is derived from an EMBL/GenBank/DDBJ whole genome shotgun (WGS) entry which is preliminary data.</text>
</comment>
<dbReference type="Proteomes" id="UP000285146">
    <property type="component" value="Unassembled WGS sequence"/>
</dbReference>
<evidence type="ECO:0000259" key="2">
    <source>
        <dbReference type="Pfam" id="PF12697"/>
    </source>
</evidence>
<evidence type="ECO:0000313" key="4">
    <source>
        <dbReference type="Proteomes" id="UP000285146"/>
    </source>
</evidence>
<proteinExistence type="inferred from homology"/>
<dbReference type="PANTHER" id="PTHR47751">
    <property type="entry name" value="SUPERFAMILY HYDROLASE, PUTATIVE (AFU_ORTHOLOGUE AFUA_2G16580)-RELATED"/>
    <property type="match status" value="1"/>
</dbReference>
<name>A0A423XFW7_9PEZI</name>
<comment type="similarity">
    <text evidence="1">Belongs to the polyketide transferase af380 family.</text>
</comment>
<dbReference type="InterPro" id="IPR029058">
    <property type="entry name" value="AB_hydrolase_fold"/>
</dbReference>
<reference evidence="3 4" key="1">
    <citation type="submission" date="2015-09" db="EMBL/GenBank/DDBJ databases">
        <title>Host preference determinants of Valsa canker pathogens revealed by comparative genomics.</title>
        <authorList>
            <person name="Yin Z."/>
            <person name="Huang L."/>
        </authorList>
    </citation>
    <scope>NUCLEOTIDE SEQUENCE [LARGE SCALE GENOMIC DNA]</scope>
    <source>
        <strain evidence="3 4">SXYLt</strain>
    </source>
</reference>
<dbReference type="OrthoDB" id="2498029at2759"/>
<gene>
    <name evidence="3" type="ORF">VPNG_03452</name>
</gene>
<dbReference type="Pfam" id="PF12697">
    <property type="entry name" value="Abhydrolase_6"/>
    <property type="match status" value="1"/>
</dbReference>
<dbReference type="ESTHER" id="9pezi-a0a423xfw7">
    <property type="family name" value="Thiohydrolase"/>
</dbReference>
<dbReference type="InParanoid" id="A0A423XFW7"/>
<dbReference type="SUPFAM" id="SSF53474">
    <property type="entry name" value="alpha/beta-Hydrolases"/>
    <property type="match status" value="1"/>
</dbReference>
<dbReference type="Gene3D" id="3.40.50.1820">
    <property type="entry name" value="alpha/beta hydrolase"/>
    <property type="match status" value="1"/>
</dbReference>
<dbReference type="EMBL" id="LKEB01000011">
    <property type="protein sequence ID" value="ROW15062.1"/>
    <property type="molecule type" value="Genomic_DNA"/>
</dbReference>
<keyword evidence="4" id="KW-1185">Reference proteome</keyword>